<protein>
    <recommendedName>
        <fullName evidence="5">DUF4189 domain-containing protein</fullName>
    </recommendedName>
</protein>
<evidence type="ECO:0000256" key="1">
    <source>
        <dbReference type="SAM" id="MobiDB-lite"/>
    </source>
</evidence>
<organism evidence="3 4">
    <name type="scientific">Sphingomonas insulae</name>
    <dbReference type="NCBI Taxonomy" id="424800"/>
    <lineage>
        <taxon>Bacteria</taxon>
        <taxon>Pseudomonadati</taxon>
        <taxon>Pseudomonadota</taxon>
        <taxon>Alphaproteobacteria</taxon>
        <taxon>Sphingomonadales</taxon>
        <taxon>Sphingomonadaceae</taxon>
        <taxon>Sphingomonas</taxon>
    </lineage>
</organism>
<dbReference type="EMBL" id="BAAAES010000012">
    <property type="protein sequence ID" value="GAA0677107.1"/>
    <property type="molecule type" value="Genomic_DNA"/>
</dbReference>
<sequence length="179" mass="18051">MIGLVLALQVAALPLPAATPLPAAQDTPAPVETRTDGSQSWSILSCPSRAQAGEIVVCGKKDQNAFEGPPAGRGANREMSGATALALRSTPCAARVGGCQVGFNVLGPPTMLVRAVQKLVNPNADCCEAGDATNPLSLVRDAARGVKGAFAGKVDKSNRIPIPLDDPAPAGSIVPAPAP</sequence>
<comment type="caution">
    <text evidence="3">The sequence shown here is derived from an EMBL/GenBank/DDBJ whole genome shotgun (WGS) entry which is preliminary data.</text>
</comment>
<keyword evidence="2" id="KW-0732">Signal</keyword>
<feature type="region of interest" description="Disordered" evidence="1">
    <location>
        <begin position="19"/>
        <end position="40"/>
    </location>
</feature>
<gene>
    <name evidence="3" type="ORF">GCM10009102_32140</name>
</gene>
<keyword evidence="4" id="KW-1185">Reference proteome</keyword>
<accession>A0ABP3T9C2</accession>
<name>A0ABP3T9C2_9SPHN</name>
<dbReference type="RefSeq" id="WP_163957938.1">
    <property type="nucleotide sequence ID" value="NZ_BAAAES010000012.1"/>
</dbReference>
<feature type="compositionally biased region" description="Low complexity" evidence="1">
    <location>
        <begin position="19"/>
        <end position="30"/>
    </location>
</feature>
<evidence type="ECO:0000313" key="4">
    <source>
        <dbReference type="Proteomes" id="UP001500238"/>
    </source>
</evidence>
<feature type="signal peptide" evidence="2">
    <location>
        <begin position="1"/>
        <end position="23"/>
    </location>
</feature>
<evidence type="ECO:0000256" key="2">
    <source>
        <dbReference type="SAM" id="SignalP"/>
    </source>
</evidence>
<feature type="chain" id="PRO_5046806124" description="DUF4189 domain-containing protein" evidence="2">
    <location>
        <begin position="24"/>
        <end position="179"/>
    </location>
</feature>
<evidence type="ECO:0000313" key="3">
    <source>
        <dbReference type="EMBL" id="GAA0677107.1"/>
    </source>
</evidence>
<reference evidence="4" key="1">
    <citation type="journal article" date="2019" name="Int. J. Syst. Evol. Microbiol.">
        <title>The Global Catalogue of Microorganisms (GCM) 10K type strain sequencing project: providing services to taxonomists for standard genome sequencing and annotation.</title>
        <authorList>
            <consortium name="The Broad Institute Genomics Platform"/>
            <consortium name="The Broad Institute Genome Sequencing Center for Infectious Disease"/>
            <person name="Wu L."/>
            <person name="Ma J."/>
        </authorList>
    </citation>
    <scope>NUCLEOTIDE SEQUENCE [LARGE SCALE GENOMIC DNA]</scope>
    <source>
        <strain evidence="4">JCM 14603</strain>
    </source>
</reference>
<dbReference type="Proteomes" id="UP001500238">
    <property type="component" value="Unassembled WGS sequence"/>
</dbReference>
<proteinExistence type="predicted"/>
<evidence type="ECO:0008006" key="5">
    <source>
        <dbReference type="Google" id="ProtNLM"/>
    </source>
</evidence>